<comment type="caution">
    <text evidence="1">The sequence shown here is derived from an EMBL/GenBank/DDBJ whole genome shotgun (WGS) entry which is preliminary data.</text>
</comment>
<evidence type="ECO:0000313" key="1">
    <source>
        <dbReference type="EMBL" id="MPN08689.1"/>
    </source>
</evidence>
<dbReference type="AlphaFoldDB" id="A0A645F5J7"/>
<sequence>MLGAGAPDFQLFHIVFRLFLNCILVTPLDGTAQVLLEVFILDLHGRKGDVPLQRLIEQQTHPAPIFADKRHSGIKEVAGIVQINLISLEGNLPAGREQAHCSIGNTELALPGHASDTQDFSLMHLKAHIPYRLTGHIHPQIFNAENHRRFLVIECTGLALGSIHITPHHPTGNIGDDNPLCRDRLDDLAVTHDHDGVAHINNLLKTVGDENYGNSGIT</sequence>
<proteinExistence type="predicted"/>
<organism evidence="1">
    <name type="scientific">bioreactor metagenome</name>
    <dbReference type="NCBI Taxonomy" id="1076179"/>
    <lineage>
        <taxon>unclassified sequences</taxon>
        <taxon>metagenomes</taxon>
        <taxon>ecological metagenomes</taxon>
    </lineage>
</organism>
<reference evidence="1" key="1">
    <citation type="submission" date="2019-08" db="EMBL/GenBank/DDBJ databases">
        <authorList>
            <person name="Kucharzyk K."/>
            <person name="Murdoch R.W."/>
            <person name="Higgins S."/>
            <person name="Loffler F."/>
        </authorList>
    </citation>
    <scope>NUCLEOTIDE SEQUENCE</scope>
</reference>
<protein>
    <submittedName>
        <fullName evidence="1">Uncharacterized protein</fullName>
    </submittedName>
</protein>
<dbReference type="EMBL" id="VSSQ01054776">
    <property type="protein sequence ID" value="MPN08689.1"/>
    <property type="molecule type" value="Genomic_DNA"/>
</dbReference>
<gene>
    <name evidence="1" type="ORF">SDC9_155974</name>
</gene>
<accession>A0A645F5J7</accession>
<name>A0A645F5J7_9ZZZZ</name>